<proteinExistence type="predicted"/>
<reference evidence="1" key="1">
    <citation type="journal article" date="2020" name="Nature">
        <title>Giant virus diversity and host interactions through global metagenomics.</title>
        <authorList>
            <person name="Schulz F."/>
            <person name="Roux S."/>
            <person name="Paez-Espino D."/>
            <person name="Jungbluth S."/>
            <person name="Walsh D.A."/>
            <person name="Denef V.J."/>
            <person name="McMahon K.D."/>
            <person name="Konstantinidis K.T."/>
            <person name="Eloe-Fadrosh E.A."/>
            <person name="Kyrpides N.C."/>
            <person name="Woyke T."/>
        </authorList>
    </citation>
    <scope>NUCLEOTIDE SEQUENCE</scope>
    <source>
        <strain evidence="1">GVMAG-S-3300013006-138</strain>
    </source>
</reference>
<organism evidence="1">
    <name type="scientific">viral metagenome</name>
    <dbReference type="NCBI Taxonomy" id="1070528"/>
    <lineage>
        <taxon>unclassified sequences</taxon>
        <taxon>metagenomes</taxon>
        <taxon>organismal metagenomes</taxon>
    </lineage>
</organism>
<dbReference type="EMBL" id="MN740927">
    <property type="protein sequence ID" value="QHU18323.1"/>
    <property type="molecule type" value="Genomic_DNA"/>
</dbReference>
<evidence type="ECO:0000313" key="1">
    <source>
        <dbReference type="EMBL" id="QHU18323.1"/>
    </source>
</evidence>
<name>A0A6C0KM08_9ZZZZ</name>
<sequence>METRDSFGYEQEDGSILYTITNSQSFDKNSISILFREIPPFTNLEKKAASADDYFSNTEELTKWRILYKGDNTTAYKFIGINHIFVFNPKF</sequence>
<accession>A0A6C0KM08</accession>
<protein>
    <submittedName>
        <fullName evidence="1">Uncharacterized protein</fullName>
    </submittedName>
</protein>
<dbReference type="AlphaFoldDB" id="A0A6C0KM08"/>